<dbReference type="Proteomes" id="UP000007800">
    <property type="component" value="Unassembled WGS sequence"/>
</dbReference>
<dbReference type="PANTHER" id="PTHR14255">
    <property type="entry name" value="CEREBLON"/>
    <property type="match status" value="1"/>
</dbReference>
<evidence type="ECO:0000313" key="7">
    <source>
        <dbReference type="Proteomes" id="UP000007800"/>
    </source>
</evidence>
<dbReference type="OrthoDB" id="434519at2759"/>
<keyword evidence="4 5" id="KW-0472">Membrane</keyword>
<keyword evidence="7" id="KW-1185">Reference proteome</keyword>
<name>C5LDG2_PERM5</name>
<dbReference type="GO" id="GO:0016020">
    <property type="term" value="C:membrane"/>
    <property type="evidence" value="ECO:0007669"/>
    <property type="project" value="UniProtKB-SubCell"/>
</dbReference>
<sequence length="385" mass="40470">MSAPAADLSYVVLAGLSAFGCAAVAVGGGIGGGALYMPAFVAVMGDAHWAVPLSKVAINGVAVSATIFNLRQRHPTYDQPLIDLDIGLLLEPLTLLGSMLGVYLNVAMTSVEIFSCLVLVLSITAALTFRKAIQRRRLEEDASVDDGLGGAEMGLLVSASARPSSGVDRSVVDKASRILREEASLQPMKAWALLVLWLANGALLYLAEGPAELLCGGTAQKVPLLSGYGIYGRRFMYSRYWDEAGLPPSPVVYNKVNTIVYPLLSCFAGVCAGCLGIGGGLIKVQCCSLGKLSSAGCQGPLLLQLGMVPQAATATSIWMILFTSSSSGAWAGSRILVRKIKESGRQSTVAFLMGEGDCFDSRINALYGGGICIRPYVCQGWRSEE</sequence>
<evidence type="ECO:0000256" key="4">
    <source>
        <dbReference type="ARBA" id="ARBA00023136"/>
    </source>
</evidence>
<protein>
    <recommendedName>
        <fullName evidence="8">Sulfite exporter TauE/SafE</fullName>
    </recommendedName>
</protein>
<dbReference type="InterPro" id="IPR002781">
    <property type="entry name" value="TM_pro_TauE-like"/>
</dbReference>
<dbReference type="RefSeq" id="XP_002773478.1">
    <property type="nucleotide sequence ID" value="XM_002773432.1"/>
</dbReference>
<dbReference type="Pfam" id="PF01925">
    <property type="entry name" value="TauE"/>
    <property type="match status" value="1"/>
</dbReference>
<feature type="transmembrane region" description="Helical" evidence="5">
    <location>
        <begin position="12"/>
        <end position="37"/>
    </location>
</feature>
<evidence type="ECO:0008006" key="8">
    <source>
        <dbReference type="Google" id="ProtNLM"/>
    </source>
</evidence>
<dbReference type="EMBL" id="GG680969">
    <property type="protein sequence ID" value="EER05294.1"/>
    <property type="molecule type" value="Genomic_DNA"/>
</dbReference>
<feature type="transmembrane region" description="Helical" evidence="5">
    <location>
        <begin position="259"/>
        <end position="282"/>
    </location>
</feature>
<organism evidence="7">
    <name type="scientific">Perkinsus marinus (strain ATCC 50983 / TXsc)</name>
    <dbReference type="NCBI Taxonomy" id="423536"/>
    <lineage>
        <taxon>Eukaryota</taxon>
        <taxon>Sar</taxon>
        <taxon>Alveolata</taxon>
        <taxon>Perkinsozoa</taxon>
        <taxon>Perkinsea</taxon>
        <taxon>Perkinsida</taxon>
        <taxon>Perkinsidae</taxon>
        <taxon>Perkinsus</taxon>
    </lineage>
</organism>
<feature type="transmembrane region" description="Helical" evidence="5">
    <location>
        <begin position="82"/>
        <end position="104"/>
    </location>
</feature>
<evidence type="ECO:0000313" key="6">
    <source>
        <dbReference type="EMBL" id="EER05294.1"/>
    </source>
</evidence>
<keyword evidence="3 5" id="KW-1133">Transmembrane helix</keyword>
<evidence type="ECO:0000256" key="1">
    <source>
        <dbReference type="ARBA" id="ARBA00004141"/>
    </source>
</evidence>
<dbReference type="GO" id="GO:0016567">
    <property type="term" value="P:protein ubiquitination"/>
    <property type="evidence" value="ECO:0007669"/>
    <property type="project" value="TreeGrafter"/>
</dbReference>
<dbReference type="GeneID" id="9041066"/>
<dbReference type="GO" id="GO:0031464">
    <property type="term" value="C:Cul4A-RING E3 ubiquitin ligase complex"/>
    <property type="evidence" value="ECO:0007669"/>
    <property type="project" value="TreeGrafter"/>
</dbReference>
<evidence type="ECO:0000256" key="5">
    <source>
        <dbReference type="SAM" id="Phobius"/>
    </source>
</evidence>
<keyword evidence="2 5" id="KW-0812">Transmembrane</keyword>
<reference evidence="6 7" key="1">
    <citation type="submission" date="2008-07" db="EMBL/GenBank/DDBJ databases">
        <authorList>
            <person name="El-Sayed N."/>
            <person name="Caler E."/>
            <person name="Inman J."/>
            <person name="Amedeo P."/>
            <person name="Hass B."/>
            <person name="Wortman J."/>
        </authorList>
    </citation>
    <scope>NUCLEOTIDE SEQUENCE [LARGE SCALE GENOMIC DNA]</scope>
    <source>
        <strain evidence="7">ATCC 50983 / TXsc</strain>
    </source>
</reference>
<accession>C5LDG2</accession>
<feature type="transmembrane region" description="Helical" evidence="5">
    <location>
        <begin position="49"/>
        <end position="70"/>
    </location>
</feature>
<gene>
    <name evidence="6" type="ORF">Pmar_PMAR027934</name>
</gene>
<dbReference type="PANTHER" id="PTHR14255:SF3">
    <property type="entry name" value="SULFITE EXPORTER TAUE_SAFE FAMILY PROTEIN 5-RELATED"/>
    <property type="match status" value="1"/>
</dbReference>
<dbReference type="AlphaFoldDB" id="C5LDG2"/>
<evidence type="ECO:0000256" key="3">
    <source>
        <dbReference type="ARBA" id="ARBA00022989"/>
    </source>
</evidence>
<comment type="subcellular location">
    <subcellularLocation>
        <location evidence="1">Membrane</location>
        <topology evidence="1">Multi-pass membrane protein</topology>
    </subcellularLocation>
</comment>
<proteinExistence type="predicted"/>
<feature type="transmembrane region" description="Helical" evidence="5">
    <location>
        <begin position="110"/>
        <end position="129"/>
    </location>
</feature>
<evidence type="ECO:0000256" key="2">
    <source>
        <dbReference type="ARBA" id="ARBA00022692"/>
    </source>
</evidence>
<dbReference type="InParanoid" id="C5LDG2"/>